<dbReference type="VEuPathDB" id="FungiDB:P174DRAFT_1438"/>
<organism evidence="3 4">
    <name type="scientific">Aspergillus novofumigatus (strain IBT 16806)</name>
    <dbReference type="NCBI Taxonomy" id="1392255"/>
    <lineage>
        <taxon>Eukaryota</taxon>
        <taxon>Fungi</taxon>
        <taxon>Dikarya</taxon>
        <taxon>Ascomycota</taxon>
        <taxon>Pezizomycotina</taxon>
        <taxon>Eurotiomycetes</taxon>
        <taxon>Eurotiomycetidae</taxon>
        <taxon>Eurotiales</taxon>
        <taxon>Aspergillaceae</taxon>
        <taxon>Aspergillus</taxon>
        <taxon>Aspergillus subgen. Fumigati</taxon>
    </lineage>
</organism>
<sequence length="557" mass="62080">MKMAGSSFSTERSSVQLRRHSTLAQESYEGTALPQVTSHQMVLSPRGPLRGSRSPILPSALRGNSQGAAPRHHAQDTLTRGSNTHRRTGSTLKTVMRKIFTRKRRSDTDDLDDTVSDSPTPDSQTPRSNKDMTEISFLELQSPKSQTPSSSSPLQREGGGLRVPEASSHSFAPALSCRRRATLPSLIMSEDARNAMETVFNTDSARWSRDRSSHANSDQTDLLRREDLRVKRRSRSADALRAMARDHRMSPIQWRRRSTETTYVNSSAFDMASDSEISERPPTRTTVASTSETPSERPVEGPQKQEERDSITPNIGDLVNSMQHSEDISLEQRLTTLEVKLIDLEFAIARLQNVRAETSPAEAPRENKVSTPTKSRRHVRNKSSAHPQSAGTGELKSDEFTPDGRPISTATIRPSNVQPSRTLQTPSSTSLSDFSGISVEQYSALVMLLRREQTARRNLETQVTSLKEDVEQLQRLANNSISVGTMYPIRSRESQELDRMRKALARCPTDSVTCSEKIGSPYESESDVESPGGSSRDDVFGRSKWQCNRRIEVARMI</sequence>
<evidence type="ECO:0000256" key="1">
    <source>
        <dbReference type="SAM" id="Coils"/>
    </source>
</evidence>
<comment type="caution">
    <text evidence="3">The sequence shown here is derived from an EMBL/GenBank/DDBJ whole genome shotgun (WGS) entry which is preliminary data.</text>
</comment>
<dbReference type="STRING" id="1392255.A0A2I1CK45"/>
<dbReference type="EMBL" id="MSZS01000001">
    <property type="protein sequence ID" value="PKX97997.1"/>
    <property type="molecule type" value="Genomic_DNA"/>
</dbReference>
<feature type="compositionally biased region" description="Low complexity" evidence="2">
    <location>
        <begin position="116"/>
        <end position="127"/>
    </location>
</feature>
<feature type="compositionally biased region" description="Basic residues" evidence="2">
    <location>
        <begin position="95"/>
        <end position="105"/>
    </location>
</feature>
<feature type="region of interest" description="Disordered" evidence="2">
    <location>
        <begin position="512"/>
        <end position="541"/>
    </location>
</feature>
<feature type="compositionally biased region" description="Basic and acidic residues" evidence="2">
    <location>
        <begin position="294"/>
        <end position="310"/>
    </location>
</feature>
<evidence type="ECO:0000256" key="2">
    <source>
        <dbReference type="SAM" id="MobiDB-lite"/>
    </source>
</evidence>
<dbReference type="GeneID" id="36528465"/>
<feature type="region of interest" description="Disordered" evidence="2">
    <location>
        <begin position="265"/>
        <end position="318"/>
    </location>
</feature>
<dbReference type="AlphaFoldDB" id="A0A2I1CK45"/>
<dbReference type="Proteomes" id="UP000234474">
    <property type="component" value="Unassembled WGS sequence"/>
</dbReference>
<accession>A0A2I1CK45</accession>
<protein>
    <submittedName>
        <fullName evidence="3">Uncharacterized protein</fullName>
    </submittedName>
</protein>
<feature type="compositionally biased region" description="Polar residues" evidence="2">
    <location>
        <begin position="408"/>
        <end position="432"/>
    </location>
</feature>
<keyword evidence="4" id="KW-1185">Reference proteome</keyword>
<dbReference type="RefSeq" id="XP_024686592.1">
    <property type="nucleotide sequence ID" value="XM_024821139.1"/>
</dbReference>
<feature type="compositionally biased region" description="Low complexity" evidence="2">
    <location>
        <begin position="141"/>
        <end position="155"/>
    </location>
</feature>
<keyword evidence="1" id="KW-0175">Coiled coil</keyword>
<name>A0A2I1CK45_ASPN1</name>
<reference evidence="4" key="1">
    <citation type="journal article" date="2018" name="Proc. Natl. Acad. Sci. U.S.A.">
        <title>Linking secondary metabolites to gene clusters through genome sequencing of six diverse Aspergillus species.</title>
        <authorList>
            <person name="Kaerboelling I."/>
            <person name="Vesth T.C."/>
            <person name="Frisvad J.C."/>
            <person name="Nybo J.L."/>
            <person name="Theobald S."/>
            <person name="Kuo A."/>
            <person name="Bowyer P."/>
            <person name="Matsuda Y."/>
            <person name="Mondo S."/>
            <person name="Lyhne E.K."/>
            <person name="Kogle M.E."/>
            <person name="Clum A."/>
            <person name="Lipzen A."/>
            <person name="Salamov A."/>
            <person name="Ngan C.Y."/>
            <person name="Daum C."/>
            <person name="Chiniquy J."/>
            <person name="Barry K."/>
            <person name="LaButti K."/>
            <person name="Haridas S."/>
            <person name="Simmons B.A."/>
            <person name="Magnuson J.K."/>
            <person name="Mortensen U.H."/>
            <person name="Larsen T.O."/>
            <person name="Grigoriev I.V."/>
            <person name="Baker S.E."/>
            <person name="Andersen M.R."/>
        </authorList>
    </citation>
    <scope>NUCLEOTIDE SEQUENCE [LARGE SCALE GENOMIC DNA]</scope>
    <source>
        <strain evidence="4">IBT 16806</strain>
    </source>
</reference>
<feature type="coiled-coil region" evidence="1">
    <location>
        <begin position="449"/>
        <end position="476"/>
    </location>
</feature>
<evidence type="ECO:0000313" key="4">
    <source>
        <dbReference type="Proteomes" id="UP000234474"/>
    </source>
</evidence>
<feature type="compositionally biased region" description="Polar residues" evidence="2">
    <location>
        <begin position="1"/>
        <end position="16"/>
    </location>
</feature>
<dbReference type="OrthoDB" id="5428925at2759"/>
<evidence type="ECO:0000313" key="3">
    <source>
        <dbReference type="EMBL" id="PKX97997.1"/>
    </source>
</evidence>
<proteinExistence type="predicted"/>
<feature type="compositionally biased region" description="Polar residues" evidence="2">
    <location>
        <begin position="283"/>
        <end position="293"/>
    </location>
</feature>
<gene>
    <name evidence="3" type="ORF">P174DRAFT_1438</name>
</gene>
<feature type="region of interest" description="Disordered" evidence="2">
    <location>
        <begin position="356"/>
        <end position="432"/>
    </location>
</feature>
<feature type="region of interest" description="Disordered" evidence="2">
    <location>
        <begin position="1"/>
        <end position="169"/>
    </location>
</feature>
<dbReference type="OMA" id="DSDWDRS"/>
<feature type="compositionally biased region" description="Basic residues" evidence="2">
    <location>
        <begin position="374"/>
        <end position="383"/>
    </location>
</feature>